<organism evidence="1 2">
    <name type="scientific">Oxytricha trifallax</name>
    <dbReference type="NCBI Taxonomy" id="1172189"/>
    <lineage>
        <taxon>Eukaryota</taxon>
        <taxon>Sar</taxon>
        <taxon>Alveolata</taxon>
        <taxon>Ciliophora</taxon>
        <taxon>Intramacronucleata</taxon>
        <taxon>Spirotrichea</taxon>
        <taxon>Stichotrichia</taxon>
        <taxon>Sporadotrichida</taxon>
        <taxon>Oxytrichidae</taxon>
        <taxon>Oxytrichinae</taxon>
        <taxon>Oxytricha</taxon>
    </lineage>
</organism>
<accession>A0A073IBH8</accession>
<name>A0A073IBH8_9SPIT</name>
<dbReference type="Proteomes" id="UP000053232">
    <property type="component" value="Unassembled WGS sequence"/>
</dbReference>
<proteinExistence type="predicted"/>
<gene>
    <name evidence="1" type="ORF">OXYTRIMIC_687</name>
</gene>
<sequence>MVIENVITLKYYVKYLVKHEDRLIGNNKVFSIHDGSVIQEFEEKFLFTNGLGLNDELLVMGCKNRLFQVYRWNSSKYILEQSRKYTSKSFTGPVLQMEKGIYDQFCCIYFLFQKQVQRIIIPEDGSLKNAVLEDLMNFKTRNIRYFKQLGPNLILTNDRFAAQIINTETKQPIHRYEYQSEGRYFCIPRDLDLQQKSFILYKSHNEMKLADIVSNKDKNFKHCKFEQRLIGYIDVSHPESMQVEPDTKYFMAKDKDQNVSFIKIRFKPEYKL</sequence>
<evidence type="ECO:0000313" key="1">
    <source>
        <dbReference type="EMBL" id="KEJ82767.1"/>
    </source>
</evidence>
<keyword evidence="2" id="KW-1185">Reference proteome</keyword>
<reference evidence="2" key="1">
    <citation type="journal article" date="2014" name="Cell">
        <title>The Architecture of a Scrambled Genome Reveals Massive Levels of Genomic Rearrangement during Development.</title>
        <authorList>
            <person name="Chen X."/>
            <person name="Bracht J.R."/>
            <person name="Goldman A.D."/>
            <person name="Dolzhenko E."/>
            <person name="Clay D.M."/>
            <person name="Swart E.C."/>
            <person name="Perlman D.H."/>
            <person name="Doak T.G."/>
            <person name="Stuart A."/>
            <person name="Amemiya C.T."/>
            <person name="Sebra R.P."/>
            <person name="Landweber L.F."/>
        </authorList>
    </citation>
    <scope>NUCLEOTIDE SEQUENCE [LARGE SCALE GENOMIC DNA]</scope>
    <source>
        <strain evidence="2">JRB310</strain>
    </source>
</reference>
<comment type="caution">
    <text evidence="1">The sequence shown here is derived from an EMBL/GenBank/DDBJ whole genome shotgun (WGS) entry which is preliminary data.</text>
</comment>
<evidence type="ECO:0000313" key="2">
    <source>
        <dbReference type="Proteomes" id="UP000053232"/>
    </source>
</evidence>
<dbReference type="AlphaFoldDB" id="A0A073IBH8"/>
<protein>
    <submittedName>
        <fullName evidence="1">Uncharacterized protein</fullName>
    </submittedName>
</protein>
<dbReference type="EMBL" id="ARYC01004717">
    <property type="protein sequence ID" value="KEJ82767.1"/>
    <property type="molecule type" value="Genomic_DNA"/>
</dbReference>